<feature type="modified residue" description="Pyruvic acid (Ser)" evidence="9 11">
    <location>
        <position position="25"/>
    </location>
</feature>
<keyword evidence="5 9" id="KW-0865">Zymogen</keyword>
<keyword evidence="1 9" id="KW-0963">Cytoplasm</keyword>
<comment type="subcellular location">
    <subcellularLocation>
        <location evidence="9">Cytoplasm</location>
    </subcellularLocation>
</comment>
<feature type="chain" id="PRO_5014007000" description="Aspartate 1-decarboxylase alpha chain" evidence="9 12">
    <location>
        <begin position="25"/>
        <end position="134"/>
    </location>
</feature>
<comment type="subunit">
    <text evidence="9">Heterooctamer of four alpha and four beta subunits.</text>
</comment>
<dbReference type="CDD" id="cd06919">
    <property type="entry name" value="Asp_decarbox"/>
    <property type="match status" value="1"/>
</dbReference>
<evidence type="ECO:0000256" key="6">
    <source>
        <dbReference type="ARBA" id="ARBA00023239"/>
    </source>
</evidence>
<name>G8TXV6_SULAD</name>
<dbReference type="PANTHER" id="PTHR21012:SF0">
    <property type="entry name" value="ASPARTATE 1-DECARBOXYLASE"/>
    <property type="match status" value="1"/>
</dbReference>
<dbReference type="SUPFAM" id="SSF50692">
    <property type="entry name" value="ADC-like"/>
    <property type="match status" value="1"/>
</dbReference>
<dbReference type="PATRIC" id="fig|679936.5.peg.2794"/>
<dbReference type="HAMAP" id="MF_00446">
    <property type="entry name" value="PanD"/>
    <property type="match status" value="1"/>
</dbReference>
<feature type="active site" description="Proton donor" evidence="9 10">
    <location>
        <position position="58"/>
    </location>
</feature>
<keyword evidence="4 9" id="KW-0068">Autocatalytic cleavage</keyword>
<gene>
    <name evidence="9" type="primary">panD</name>
    <name evidence="13" type="ordered locus">Sulac_2700</name>
</gene>
<evidence type="ECO:0000256" key="4">
    <source>
        <dbReference type="ARBA" id="ARBA00022813"/>
    </source>
</evidence>
<evidence type="ECO:0000256" key="3">
    <source>
        <dbReference type="ARBA" id="ARBA00022793"/>
    </source>
</evidence>
<dbReference type="GO" id="GO:0004068">
    <property type="term" value="F:aspartate 1-decarboxylase activity"/>
    <property type="evidence" value="ECO:0007669"/>
    <property type="project" value="UniProtKB-UniRule"/>
</dbReference>
<comment type="similarity">
    <text evidence="9">Belongs to the PanD family.</text>
</comment>
<organism evidence="13 14">
    <name type="scientific">Sulfobacillus acidophilus (strain ATCC 700253 / DSM 10332 / NAL)</name>
    <dbReference type="NCBI Taxonomy" id="679936"/>
    <lineage>
        <taxon>Bacteria</taxon>
        <taxon>Bacillati</taxon>
        <taxon>Bacillota</taxon>
        <taxon>Clostridia</taxon>
        <taxon>Eubacteriales</taxon>
        <taxon>Clostridiales Family XVII. Incertae Sedis</taxon>
        <taxon>Sulfobacillus</taxon>
    </lineage>
</organism>
<dbReference type="GO" id="GO:0006523">
    <property type="term" value="P:alanine biosynthetic process"/>
    <property type="evidence" value="ECO:0007669"/>
    <property type="project" value="InterPro"/>
</dbReference>
<comment type="catalytic activity">
    <reaction evidence="9">
        <text>L-aspartate + H(+) = beta-alanine + CO2</text>
        <dbReference type="Rhea" id="RHEA:19497"/>
        <dbReference type="ChEBI" id="CHEBI:15378"/>
        <dbReference type="ChEBI" id="CHEBI:16526"/>
        <dbReference type="ChEBI" id="CHEBI:29991"/>
        <dbReference type="ChEBI" id="CHEBI:57966"/>
        <dbReference type="EC" id="4.1.1.11"/>
    </reaction>
</comment>
<dbReference type="EMBL" id="CP003179">
    <property type="protein sequence ID" value="AEW06162.1"/>
    <property type="molecule type" value="Genomic_DNA"/>
</dbReference>
<dbReference type="AlphaFoldDB" id="G8TXV6"/>
<dbReference type="HOGENOM" id="CLU_115305_2_0_9"/>
<keyword evidence="2 9" id="KW-0566">Pantothenate biosynthesis</keyword>
<evidence type="ECO:0000256" key="10">
    <source>
        <dbReference type="PIRSR" id="PIRSR006246-1"/>
    </source>
</evidence>
<evidence type="ECO:0000256" key="9">
    <source>
        <dbReference type="HAMAP-Rule" id="MF_00446"/>
    </source>
</evidence>
<dbReference type="Proteomes" id="UP000005439">
    <property type="component" value="Chromosome"/>
</dbReference>
<dbReference type="EC" id="4.1.1.11" evidence="9"/>
<accession>G8TXV6</accession>
<feature type="binding site" evidence="9">
    <location>
        <position position="57"/>
    </location>
    <ligand>
        <name>substrate</name>
    </ligand>
</feature>
<evidence type="ECO:0000256" key="8">
    <source>
        <dbReference type="ARBA" id="ARBA00023317"/>
    </source>
</evidence>
<keyword evidence="6 9" id="KW-0456">Lyase</keyword>
<evidence type="ECO:0000313" key="13">
    <source>
        <dbReference type="EMBL" id="AEW06162.1"/>
    </source>
</evidence>
<dbReference type="GO" id="GO:0005829">
    <property type="term" value="C:cytosol"/>
    <property type="evidence" value="ECO:0007669"/>
    <property type="project" value="TreeGrafter"/>
</dbReference>
<keyword evidence="14" id="KW-1185">Reference proteome</keyword>
<protein>
    <recommendedName>
        <fullName evidence="9">Aspartate 1-decarboxylase</fullName>
        <ecNumber evidence="9">4.1.1.11</ecNumber>
    </recommendedName>
    <alternativeName>
        <fullName evidence="9">Aspartate alpha-decarboxylase</fullName>
    </alternativeName>
    <component>
        <recommendedName>
            <fullName evidence="9">Aspartate 1-decarboxylase beta chain</fullName>
        </recommendedName>
    </component>
    <component>
        <recommendedName>
            <fullName evidence="9">Aspartate 1-decarboxylase alpha chain</fullName>
        </recommendedName>
    </component>
</protein>
<proteinExistence type="inferred from homology"/>
<evidence type="ECO:0000256" key="11">
    <source>
        <dbReference type="PIRSR" id="PIRSR006246-3"/>
    </source>
</evidence>
<evidence type="ECO:0000256" key="12">
    <source>
        <dbReference type="PIRSR" id="PIRSR006246-5"/>
    </source>
</evidence>
<reference evidence="14" key="1">
    <citation type="submission" date="2011-12" db="EMBL/GenBank/DDBJ databases">
        <title>The complete genome of chromosome of Sulfobacillus acidophilus DSM 10332.</title>
        <authorList>
            <person name="Lucas S."/>
            <person name="Han J."/>
            <person name="Lapidus A."/>
            <person name="Bruce D."/>
            <person name="Goodwin L."/>
            <person name="Pitluck S."/>
            <person name="Peters L."/>
            <person name="Kyrpides N."/>
            <person name="Mavromatis K."/>
            <person name="Ivanova N."/>
            <person name="Mikhailova N."/>
            <person name="Chertkov O."/>
            <person name="Saunders E."/>
            <person name="Detter J.C."/>
            <person name="Tapia R."/>
            <person name="Han C."/>
            <person name="Land M."/>
            <person name="Hauser L."/>
            <person name="Markowitz V."/>
            <person name="Cheng J.-F."/>
            <person name="Hugenholtz P."/>
            <person name="Woyke T."/>
            <person name="Wu D."/>
            <person name="Pukall R."/>
            <person name="Gehrich-Schroeter G."/>
            <person name="Schneider S."/>
            <person name="Klenk H.-P."/>
            <person name="Eisen J.A."/>
        </authorList>
    </citation>
    <scope>NUCLEOTIDE SEQUENCE [LARGE SCALE GENOMIC DNA]</scope>
    <source>
        <strain evidence="14">ATCC 700253 / DSM 10332 / NAL</strain>
    </source>
</reference>
<evidence type="ECO:0000256" key="7">
    <source>
        <dbReference type="ARBA" id="ARBA00023270"/>
    </source>
</evidence>
<comment type="PTM">
    <text evidence="9 11">Is synthesized initially as an inactive proenzyme, which is activated by self-cleavage at a specific serine bond to produce a beta-subunit with a hydroxyl group at its C-terminus and an alpha-subunit with a pyruvoyl group at its N-terminus.</text>
</comment>
<dbReference type="InterPro" id="IPR003190">
    <property type="entry name" value="Asp_decarbox"/>
</dbReference>
<dbReference type="STRING" id="679936.Sulac_2700"/>
<dbReference type="KEGG" id="sap:Sulac_2700"/>
<dbReference type="NCBIfam" id="TIGR00223">
    <property type="entry name" value="panD"/>
    <property type="match status" value="1"/>
</dbReference>
<keyword evidence="8 9" id="KW-0670">Pyruvate</keyword>
<comment type="cofactor">
    <cofactor evidence="9 10">
        <name>pyruvate</name>
        <dbReference type="ChEBI" id="CHEBI:15361"/>
    </cofactor>
    <text evidence="9 10">Binds 1 pyruvoyl group covalently per subunit.</text>
</comment>
<comment type="pathway">
    <text evidence="9">Cofactor biosynthesis; (R)-pantothenate biosynthesis; beta-alanine from L-aspartate: step 1/1.</text>
</comment>
<feature type="active site" description="Schiff-base intermediate with substrate; via pyruvic acid" evidence="9 10">
    <location>
        <position position="25"/>
    </location>
</feature>
<sequence length="134" mass="15110">MYYRMLAAKIHRARVTEADLNYVGSVTIDRDLLDASGLMPYEMVQISNLATGALWHTYIIEGPRGRGDICLNGPPARLFHPDDRVIIIGYRQVSAEELDRYYPKLVFVDDNNRVTDVLTIEPPFTLYPDPAGGP</sequence>
<dbReference type="GO" id="GO:0015940">
    <property type="term" value="P:pantothenate biosynthetic process"/>
    <property type="evidence" value="ECO:0007669"/>
    <property type="project" value="UniProtKB-UniRule"/>
</dbReference>
<dbReference type="InterPro" id="IPR009010">
    <property type="entry name" value="Asp_de-COase-like_dom_sf"/>
</dbReference>
<evidence type="ECO:0000256" key="2">
    <source>
        <dbReference type="ARBA" id="ARBA00022655"/>
    </source>
</evidence>
<keyword evidence="7 9" id="KW-0704">Schiff base</keyword>
<dbReference type="UniPathway" id="UPA00028">
    <property type="reaction ID" value="UER00002"/>
</dbReference>
<evidence type="ECO:0000256" key="5">
    <source>
        <dbReference type="ARBA" id="ARBA00023145"/>
    </source>
</evidence>
<dbReference type="Gene3D" id="2.40.40.20">
    <property type="match status" value="1"/>
</dbReference>
<comment type="function">
    <text evidence="9">Catalyzes the pyruvoyl-dependent decarboxylation of aspartate to produce beta-alanine.</text>
</comment>
<dbReference type="PANTHER" id="PTHR21012">
    <property type="entry name" value="ASPARTATE 1-DECARBOXYLASE"/>
    <property type="match status" value="1"/>
</dbReference>
<feature type="chain" id="PRO_5014007002" description="Aspartate 1-decarboxylase beta chain" evidence="9 12">
    <location>
        <begin position="1"/>
        <end position="24"/>
    </location>
</feature>
<evidence type="ECO:0000313" key="14">
    <source>
        <dbReference type="Proteomes" id="UP000005439"/>
    </source>
</evidence>
<dbReference type="Pfam" id="PF02261">
    <property type="entry name" value="Asp_decarbox"/>
    <property type="match status" value="1"/>
</dbReference>
<keyword evidence="3 9" id="KW-0210">Decarboxylase</keyword>
<reference evidence="13 14" key="2">
    <citation type="journal article" date="2012" name="Stand. Genomic Sci.">
        <title>Complete genome sequence of the moderately thermophilic mineral-sulfide-oxidizing firmicute Sulfobacillus acidophilus type strain (NAL(T)).</title>
        <authorList>
            <person name="Anderson I."/>
            <person name="Chertkov O."/>
            <person name="Chen A."/>
            <person name="Saunders E."/>
            <person name="Lapidus A."/>
            <person name="Nolan M."/>
            <person name="Lucas S."/>
            <person name="Hammon N."/>
            <person name="Deshpande S."/>
            <person name="Cheng J.F."/>
            <person name="Han C."/>
            <person name="Tapia R."/>
            <person name="Goodwin L.A."/>
            <person name="Pitluck S."/>
            <person name="Liolios K."/>
            <person name="Pagani I."/>
            <person name="Ivanova N."/>
            <person name="Mikhailova N."/>
            <person name="Pati A."/>
            <person name="Palaniappan K."/>
            <person name="Land M."/>
            <person name="Pan C."/>
            <person name="Rohde M."/>
            <person name="Pukall R."/>
            <person name="Goker M."/>
            <person name="Detter J.C."/>
            <person name="Woyke T."/>
            <person name="Bristow J."/>
            <person name="Eisen J.A."/>
            <person name="Markowitz V."/>
            <person name="Hugenholtz P."/>
            <person name="Kyrpides N.C."/>
            <person name="Klenk H.P."/>
            <person name="Mavromatis K."/>
        </authorList>
    </citation>
    <scope>NUCLEOTIDE SEQUENCE [LARGE SCALE GENOMIC DNA]</scope>
    <source>
        <strain evidence="14">ATCC 700253 / DSM 10332 / NAL</strain>
    </source>
</reference>
<evidence type="ECO:0000256" key="1">
    <source>
        <dbReference type="ARBA" id="ARBA00022490"/>
    </source>
</evidence>
<comment type="caution">
    <text evidence="9">Lacks conserved residue(s) required for the propagation of feature annotation.</text>
</comment>
<dbReference type="PIRSF" id="PIRSF006246">
    <property type="entry name" value="Asp_decarbox"/>
    <property type="match status" value="1"/>
</dbReference>